<keyword evidence="11" id="KW-1185">Reference proteome</keyword>
<evidence type="ECO:0000256" key="8">
    <source>
        <dbReference type="SAM" id="MobiDB-lite"/>
    </source>
</evidence>
<evidence type="ECO:0000256" key="1">
    <source>
        <dbReference type="ARBA" id="ARBA00001637"/>
    </source>
</evidence>
<dbReference type="NCBIfam" id="NF006870">
    <property type="entry name" value="PRK09364.1"/>
    <property type="match status" value="1"/>
</dbReference>
<dbReference type="NCBIfam" id="TIGR00581">
    <property type="entry name" value="moaC"/>
    <property type="match status" value="1"/>
</dbReference>
<dbReference type="GO" id="GO:0061799">
    <property type="term" value="F:cyclic pyranopterin monophosphate synthase activity"/>
    <property type="evidence" value="ECO:0007669"/>
    <property type="project" value="UniProtKB-EC"/>
</dbReference>
<dbReference type="InterPro" id="IPR036522">
    <property type="entry name" value="MoaC_sf"/>
</dbReference>
<sequence length="161" mass="17338">MALTHCDSTGKASMVDVSDKSSTQREARAQAYVNMSADTLLAVTDNRMKKGDVLATARIAGIQAAKKCSDLIPLCHPLALSKVDVNFELQSEQQRIYVESYCKLVGQTGVEMEALTAASVAALTIVDMCKAMDMAMVVTDVCVLEKSGGRRGHYTRASEKT</sequence>
<evidence type="ECO:0000256" key="3">
    <source>
        <dbReference type="ARBA" id="ARBA00012575"/>
    </source>
</evidence>
<dbReference type="PANTHER" id="PTHR22960">
    <property type="entry name" value="MOLYBDOPTERIN COFACTOR SYNTHESIS PROTEIN A"/>
    <property type="match status" value="1"/>
</dbReference>
<evidence type="ECO:0000313" key="10">
    <source>
        <dbReference type="EMBL" id="MDX6848136.1"/>
    </source>
</evidence>
<feature type="binding site" evidence="7">
    <location>
        <begin position="112"/>
        <end position="113"/>
    </location>
    <ligand>
        <name>substrate</name>
    </ligand>
</feature>
<reference evidence="10 11" key="1">
    <citation type="submission" date="2023-11" db="EMBL/GenBank/DDBJ databases">
        <title>Gilvimarinus fulvus sp. nov., isolated from the surface of Kelp.</title>
        <authorList>
            <person name="Sun Y.Y."/>
            <person name="Gong Y."/>
            <person name="Du Z.J."/>
        </authorList>
    </citation>
    <scope>NUCLEOTIDE SEQUENCE [LARGE SCALE GENOMIC DNA]</scope>
    <source>
        <strain evidence="10 11">SDUM040013</strain>
    </source>
</reference>
<comment type="catalytic activity">
    <reaction evidence="1 7">
        <text>(8S)-3',8-cyclo-7,8-dihydroguanosine 5'-triphosphate = cyclic pyranopterin phosphate + diphosphate</text>
        <dbReference type="Rhea" id="RHEA:49580"/>
        <dbReference type="ChEBI" id="CHEBI:33019"/>
        <dbReference type="ChEBI" id="CHEBI:59648"/>
        <dbReference type="ChEBI" id="CHEBI:131766"/>
        <dbReference type="EC" id="4.6.1.17"/>
    </reaction>
</comment>
<dbReference type="EMBL" id="JAXAFO010000002">
    <property type="protein sequence ID" value="MDX6848136.1"/>
    <property type="molecule type" value="Genomic_DNA"/>
</dbReference>
<dbReference type="InterPro" id="IPR050105">
    <property type="entry name" value="MoCo_biosynth_MoaA/MoaC"/>
</dbReference>
<evidence type="ECO:0000313" key="11">
    <source>
        <dbReference type="Proteomes" id="UP001273505"/>
    </source>
</evidence>
<dbReference type="SUPFAM" id="SSF55040">
    <property type="entry name" value="Molybdenum cofactor biosynthesis protein C, MoaC"/>
    <property type="match status" value="1"/>
</dbReference>
<organism evidence="10 11">
    <name type="scientific">Gilvimarinus gilvus</name>
    <dbReference type="NCBI Taxonomy" id="3058038"/>
    <lineage>
        <taxon>Bacteria</taxon>
        <taxon>Pseudomonadati</taxon>
        <taxon>Pseudomonadota</taxon>
        <taxon>Gammaproteobacteria</taxon>
        <taxon>Cellvibrionales</taxon>
        <taxon>Cellvibrionaceae</taxon>
        <taxon>Gilvimarinus</taxon>
    </lineage>
</organism>
<comment type="subunit">
    <text evidence="7">Homohexamer; trimer of dimers.</text>
</comment>
<evidence type="ECO:0000256" key="6">
    <source>
        <dbReference type="ARBA" id="ARBA00055087"/>
    </source>
</evidence>
<keyword evidence="4 7" id="KW-0501">Molybdenum cofactor biosynthesis</keyword>
<evidence type="ECO:0000256" key="4">
    <source>
        <dbReference type="ARBA" id="ARBA00023150"/>
    </source>
</evidence>
<dbReference type="HAMAP" id="MF_01224_B">
    <property type="entry name" value="MoaC_B"/>
    <property type="match status" value="1"/>
</dbReference>
<dbReference type="CDD" id="cd01420">
    <property type="entry name" value="MoaC_PE"/>
    <property type="match status" value="1"/>
</dbReference>
<proteinExistence type="inferred from homology"/>
<dbReference type="RefSeq" id="WP_302723161.1">
    <property type="nucleotide sequence ID" value="NZ_JAULRU010000583.1"/>
</dbReference>
<gene>
    <name evidence="7 10" type="primary">moaC</name>
    <name evidence="10" type="ORF">SCD92_02115</name>
</gene>
<dbReference type="Gene3D" id="3.30.70.640">
    <property type="entry name" value="Molybdopterin cofactor biosynthesis C (MoaC) domain"/>
    <property type="match status" value="1"/>
</dbReference>
<dbReference type="Proteomes" id="UP001273505">
    <property type="component" value="Unassembled WGS sequence"/>
</dbReference>
<evidence type="ECO:0000259" key="9">
    <source>
        <dbReference type="Pfam" id="PF01967"/>
    </source>
</evidence>
<keyword evidence="5 7" id="KW-0456">Lyase</keyword>
<evidence type="ECO:0000256" key="2">
    <source>
        <dbReference type="ARBA" id="ARBA00005046"/>
    </source>
</evidence>
<comment type="function">
    <text evidence="6 7">Catalyzes the conversion of (8S)-3',8-cyclo-7,8-dihydroguanosine 5'-triphosphate to cyclic pyranopterin monophosphate (cPMP).</text>
</comment>
<dbReference type="PANTHER" id="PTHR22960:SF29">
    <property type="entry name" value="CYCLIC PYRANOPTERIN MONOPHOSPHATE SYNTHASE"/>
    <property type="match status" value="1"/>
</dbReference>
<comment type="similarity">
    <text evidence="7">Belongs to the MoaC family.</text>
</comment>
<dbReference type="InterPro" id="IPR002820">
    <property type="entry name" value="Mopterin_CF_biosynth-C_dom"/>
</dbReference>
<feature type="region of interest" description="Disordered" evidence="8">
    <location>
        <begin position="1"/>
        <end position="21"/>
    </location>
</feature>
<accession>A0ABU4RV41</accession>
<feature type="compositionally biased region" description="Polar residues" evidence="8">
    <location>
        <begin position="1"/>
        <end position="11"/>
    </location>
</feature>
<comment type="caution">
    <text evidence="10">The sequence shown here is derived from an EMBL/GenBank/DDBJ whole genome shotgun (WGS) entry which is preliminary data.</text>
</comment>
<evidence type="ECO:0000256" key="7">
    <source>
        <dbReference type="HAMAP-Rule" id="MF_01224"/>
    </source>
</evidence>
<dbReference type="InterPro" id="IPR023045">
    <property type="entry name" value="MoaC"/>
</dbReference>
<comment type="pathway">
    <text evidence="2 7">Cofactor biosynthesis; molybdopterin biosynthesis.</text>
</comment>
<feature type="domain" description="Molybdopterin cofactor biosynthesis C (MoaC)" evidence="9">
    <location>
        <begin position="14"/>
        <end position="149"/>
    </location>
</feature>
<feature type="binding site" evidence="7">
    <location>
        <begin position="74"/>
        <end position="76"/>
    </location>
    <ligand>
        <name>substrate</name>
    </ligand>
</feature>
<protein>
    <recommendedName>
        <fullName evidence="3 7">Cyclic pyranopterin monophosphate synthase</fullName>
        <ecNumber evidence="3 7">4.6.1.17</ecNumber>
    </recommendedName>
    <alternativeName>
        <fullName evidence="7">Molybdenum cofactor biosynthesis protein C</fullName>
    </alternativeName>
</protein>
<dbReference type="InterPro" id="IPR047594">
    <property type="entry name" value="MoaC_bact/euk"/>
</dbReference>
<name>A0ABU4RV41_9GAMM</name>
<evidence type="ECO:0000256" key="5">
    <source>
        <dbReference type="ARBA" id="ARBA00023239"/>
    </source>
</evidence>
<dbReference type="EC" id="4.6.1.17" evidence="3 7"/>
<dbReference type="Pfam" id="PF01967">
    <property type="entry name" value="MoaC"/>
    <property type="match status" value="1"/>
</dbReference>
<feature type="active site" evidence="7">
    <location>
        <position position="127"/>
    </location>
</feature>